<protein>
    <submittedName>
        <fullName evidence="2">Uncharacterized protein</fullName>
    </submittedName>
</protein>
<accession>A0AAV7M4W4</accession>
<keyword evidence="3" id="KW-1185">Reference proteome</keyword>
<name>A0AAV7M4W4_PLEWA</name>
<dbReference type="AlphaFoldDB" id="A0AAV7M4W4"/>
<comment type="caution">
    <text evidence="2">The sequence shown here is derived from an EMBL/GenBank/DDBJ whole genome shotgun (WGS) entry which is preliminary data.</text>
</comment>
<sequence>MEETDGVREGVKSRAAEDEDRRRGGNCQDLSHTTWRTAGAWSCVALTTRGGVLAPESRRMSLPRFRRSVAKPGSANRDGRETGTGGGRRTGKGKSRVLHKKG</sequence>
<dbReference type="Proteomes" id="UP001066276">
    <property type="component" value="Chromosome 10"/>
</dbReference>
<feature type="region of interest" description="Disordered" evidence="1">
    <location>
        <begin position="57"/>
        <end position="102"/>
    </location>
</feature>
<proteinExistence type="predicted"/>
<dbReference type="EMBL" id="JANPWB010000014">
    <property type="protein sequence ID" value="KAJ1096133.1"/>
    <property type="molecule type" value="Genomic_DNA"/>
</dbReference>
<reference evidence="2" key="1">
    <citation type="journal article" date="2022" name="bioRxiv">
        <title>Sequencing and chromosome-scale assembly of the giantPleurodeles waltlgenome.</title>
        <authorList>
            <person name="Brown T."/>
            <person name="Elewa A."/>
            <person name="Iarovenko S."/>
            <person name="Subramanian E."/>
            <person name="Araus A.J."/>
            <person name="Petzold A."/>
            <person name="Susuki M."/>
            <person name="Suzuki K.-i.T."/>
            <person name="Hayashi T."/>
            <person name="Toyoda A."/>
            <person name="Oliveira C."/>
            <person name="Osipova E."/>
            <person name="Leigh N.D."/>
            <person name="Simon A."/>
            <person name="Yun M.H."/>
        </authorList>
    </citation>
    <scope>NUCLEOTIDE SEQUENCE</scope>
    <source>
        <strain evidence="2">20211129_DDA</strain>
        <tissue evidence="2">Liver</tissue>
    </source>
</reference>
<feature type="region of interest" description="Disordered" evidence="1">
    <location>
        <begin position="1"/>
        <end position="32"/>
    </location>
</feature>
<evidence type="ECO:0000256" key="1">
    <source>
        <dbReference type="SAM" id="MobiDB-lite"/>
    </source>
</evidence>
<feature type="compositionally biased region" description="Basic residues" evidence="1">
    <location>
        <begin position="89"/>
        <end position="102"/>
    </location>
</feature>
<evidence type="ECO:0000313" key="3">
    <source>
        <dbReference type="Proteomes" id="UP001066276"/>
    </source>
</evidence>
<organism evidence="2 3">
    <name type="scientific">Pleurodeles waltl</name>
    <name type="common">Iberian ribbed newt</name>
    <dbReference type="NCBI Taxonomy" id="8319"/>
    <lineage>
        <taxon>Eukaryota</taxon>
        <taxon>Metazoa</taxon>
        <taxon>Chordata</taxon>
        <taxon>Craniata</taxon>
        <taxon>Vertebrata</taxon>
        <taxon>Euteleostomi</taxon>
        <taxon>Amphibia</taxon>
        <taxon>Batrachia</taxon>
        <taxon>Caudata</taxon>
        <taxon>Salamandroidea</taxon>
        <taxon>Salamandridae</taxon>
        <taxon>Pleurodelinae</taxon>
        <taxon>Pleurodeles</taxon>
    </lineage>
</organism>
<evidence type="ECO:0000313" key="2">
    <source>
        <dbReference type="EMBL" id="KAJ1096133.1"/>
    </source>
</evidence>
<gene>
    <name evidence="2" type="ORF">NDU88_001277</name>
</gene>
<feature type="compositionally biased region" description="Basic and acidic residues" evidence="1">
    <location>
        <begin position="1"/>
        <end position="23"/>
    </location>
</feature>